<dbReference type="InterPro" id="IPR029058">
    <property type="entry name" value="AB_hydrolase_fold"/>
</dbReference>
<organism evidence="1 2">
    <name type="scientific">Gordonia soli NBRC 108243</name>
    <dbReference type="NCBI Taxonomy" id="1223545"/>
    <lineage>
        <taxon>Bacteria</taxon>
        <taxon>Bacillati</taxon>
        <taxon>Actinomycetota</taxon>
        <taxon>Actinomycetes</taxon>
        <taxon>Mycobacteriales</taxon>
        <taxon>Gordoniaceae</taxon>
        <taxon>Gordonia</taxon>
    </lineage>
</organism>
<protein>
    <submittedName>
        <fullName evidence="1">Putative hydrolase</fullName>
    </submittedName>
</protein>
<dbReference type="Gene3D" id="3.40.50.1820">
    <property type="entry name" value="alpha/beta hydrolase"/>
    <property type="match status" value="1"/>
</dbReference>
<sequence length="107" mass="11351">MADDEQAAFAVAMFDTVTGARRAGFENDFRQFADLELPLADVRAPTLLIHARTDADVLYDQSEHAVGAVLGARLVTVDVGTHLSAWLGPGADSLQTAITDHLASAQT</sequence>
<evidence type="ECO:0000313" key="1">
    <source>
        <dbReference type="EMBL" id="GAC69718.1"/>
    </source>
</evidence>
<keyword evidence="1" id="KW-0378">Hydrolase</keyword>
<proteinExistence type="predicted"/>
<accession>M0QMB2</accession>
<dbReference type="Proteomes" id="UP000011666">
    <property type="component" value="Unassembled WGS sequence"/>
</dbReference>
<dbReference type="eggNOG" id="COG0596">
    <property type="taxonomic scope" value="Bacteria"/>
</dbReference>
<dbReference type="RefSeq" id="WP_007623059.1">
    <property type="nucleotide sequence ID" value="NZ_BANX01000026.1"/>
</dbReference>
<dbReference type="OrthoDB" id="3249793at2"/>
<dbReference type="GO" id="GO:0016787">
    <property type="term" value="F:hydrolase activity"/>
    <property type="evidence" value="ECO:0007669"/>
    <property type="project" value="UniProtKB-KW"/>
</dbReference>
<dbReference type="SUPFAM" id="SSF53474">
    <property type="entry name" value="alpha/beta-Hydrolases"/>
    <property type="match status" value="1"/>
</dbReference>
<dbReference type="EMBL" id="BANX01000026">
    <property type="protein sequence ID" value="GAC69718.1"/>
    <property type="molecule type" value="Genomic_DNA"/>
</dbReference>
<dbReference type="AlphaFoldDB" id="M0QMB2"/>
<dbReference type="STRING" id="1223545.GS4_26_01660"/>
<comment type="caution">
    <text evidence="1">The sequence shown here is derived from an EMBL/GenBank/DDBJ whole genome shotgun (WGS) entry which is preliminary data.</text>
</comment>
<gene>
    <name evidence="1" type="ORF">GS4_26_01660</name>
</gene>
<evidence type="ECO:0000313" key="2">
    <source>
        <dbReference type="Proteomes" id="UP000011666"/>
    </source>
</evidence>
<name>M0QMB2_9ACTN</name>
<reference evidence="1 2" key="1">
    <citation type="submission" date="2013-01" db="EMBL/GenBank/DDBJ databases">
        <title>Whole genome shotgun sequence of Gordonia soli NBRC 108243.</title>
        <authorList>
            <person name="Isaki-Nakamura S."/>
            <person name="Hosoyama A."/>
            <person name="Tsuchikane K."/>
            <person name="Ando Y."/>
            <person name="Baba S."/>
            <person name="Ohji S."/>
            <person name="Hamada M."/>
            <person name="Tamura T."/>
            <person name="Yamazoe A."/>
            <person name="Yamazaki S."/>
            <person name="Fujita N."/>
        </authorList>
    </citation>
    <scope>NUCLEOTIDE SEQUENCE [LARGE SCALE GENOMIC DNA]</scope>
    <source>
        <strain evidence="1 2">NBRC 108243</strain>
    </source>
</reference>
<keyword evidence="2" id="KW-1185">Reference proteome</keyword>